<evidence type="ECO:0000256" key="1">
    <source>
        <dbReference type="ARBA" id="ARBA00000098"/>
    </source>
</evidence>
<comment type="catalytic activity">
    <reaction evidence="1">
        <text>Release of an N-terminal amino acid, Xaa-|-Yaa- from a peptide, amide or arylamide. Xaa is preferably Ala, but may be most amino acids including Pro (slow action). When a terminal hydrophobic residue is followed by a prolyl residue, the two may be released as an intact Xaa-Pro dipeptide.</text>
        <dbReference type="EC" id="3.4.11.2"/>
    </reaction>
</comment>
<dbReference type="RefSeq" id="WP_135011692.1">
    <property type="nucleotide sequence ID" value="NZ_JADGLK010000010.1"/>
</dbReference>
<dbReference type="InterPro" id="IPR050344">
    <property type="entry name" value="Peptidase_M1_aminopeptidases"/>
</dbReference>
<evidence type="ECO:0000256" key="9">
    <source>
        <dbReference type="ARBA" id="ARBA00022801"/>
    </source>
</evidence>
<dbReference type="GO" id="GO:0005615">
    <property type="term" value="C:extracellular space"/>
    <property type="evidence" value="ECO:0007669"/>
    <property type="project" value="TreeGrafter"/>
</dbReference>
<dbReference type="Pfam" id="PF01433">
    <property type="entry name" value="Peptidase_M1"/>
    <property type="match status" value="1"/>
</dbReference>
<dbReference type="SUPFAM" id="SSF63737">
    <property type="entry name" value="Leukotriene A4 hydrolase N-terminal domain"/>
    <property type="match status" value="1"/>
</dbReference>
<evidence type="ECO:0000313" key="18">
    <source>
        <dbReference type="Proteomes" id="UP000297951"/>
    </source>
</evidence>
<dbReference type="InterPro" id="IPR027268">
    <property type="entry name" value="Peptidase_M4/M1_CTD_sf"/>
</dbReference>
<comment type="caution">
    <text evidence="17">The sequence shown here is derived from an EMBL/GenBank/DDBJ whole genome shotgun (WGS) entry which is preliminary data.</text>
</comment>
<evidence type="ECO:0000256" key="4">
    <source>
        <dbReference type="ARBA" id="ARBA00012564"/>
    </source>
</evidence>
<evidence type="ECO:0000256" key="3">
    <source>
        <dbReference type="ARBA" id="ARBA00010136"/>
    </source>
</evidence>
<reference evidence="17 18" key="1">
    <citation type="submission" date="2019-03" db="EMBL/GenBank/DDBJ databases">
        <title>Diversity of the mouse oral microbiome.</title>
        <authorList>
            <person name="Joseph S."/>
            <person name="Aduse-Opoku J."/>
            <person name="Curtis M."/>
            <person name="Wade W."/>
            <person name="Hashim A."/>
        </authorList>
    </citation>
    <scope>NUCLEOTIDE SEQUENCE [LARGE SCALE GENOMIC DNA]</scope>
    <source>
        <strain evidence="18">irhom_31</strain>
    </source>
</reference>
<dbReference type="CDD" id="cd09602">
    <property type="entry name" value="M1_APN"/>
    <property type="match status" value="1"/>
</dbReference>
<dbReference type="GO" id="GO:0042277">
    <property type="term" value="F:peptide binding"/>
    <property type="evidence" value="ECO:0007669"/>
    <property type="project" value="TreeGrafter"/>
</dbReference>
<keyword evidence="10" id="KW-0862">Zinc</keyword>
<dbReference type="GO" id="GO:0016285">
    <property type="term" value="F:alanyl aminopeptidase activity"/>
    <property type="evidence" value="ECO:0007669"/>
    <property type="project" value="UniProtKB-EC"/>
</dbReference>
<dbReference type="OrthoDB" id="100605at2"/>
<dbReference type="SUPFAM" id="SSF55486">
    <property type="entry name" value="Metalloproteases ('zincins'), catalytic domain"/>
    <property type="match status" value="1"/>
</dbReference>
<evidence type="ECO:0000259" key="15">
    <source>
        <dbReference type="Pfam" id="PF11838"/>
    </source>
</evidence>
<evidence type="ECO:0000256" key="8">
    <source>
        <dbReference type="ARBA" id="ARBA00022723"/>
    </source>
</evidence>
<evidence type="ECO:0000313" key="17">
    <source>
        <dbReference type="EMBL" id="TFU23117.1"/>
    </source>
</evidence>
<evidence type="ECO:0000259" key="16">
    <source>
        <dbReference type="Pfam" id="PF17900"/>
    </source>
</evidence>
<dbReference type="InterPro" id="IPR014782">
    <property type="entry name" value="Peptidase_M1_dom"/>
</dbReference>
<evidence type="ECO:0000256" key="6">
    <source>
        <dbReference type="ARBA" id="ARBA00022438"/>
    </source>
</evidence>
<dbReference type="GO" id="GO:0070006">
    <property type="term" value="F:metalloaminopeptidase activity"/>
    <property type="evidence" value="ECO:0007669"/>
    <property type="project" value="TreeGrafter"/>
</dbReference>
<evidence type="ECO:0000256" key="5">
    <source>
        <dbReference type="ARBA" id="ARBA00015611"/>
    </source>
</evidence>
<dbReference type="EC" id="3.4.11.2" evidence="4"/>
<dbReference type="Gene3D" id="2.60.40.1730">
    <property type="entry name" value="tricorn interacting facor f3 domain"/>
    <property type="match status" value="1"/>
</dbReference>
<dbReference type="InterPro" id="IPR024571">
    <property type="entry name" value="ERAP1-like_C_dom"/>
</dbReference>
<dbReference type="InterPro" id="IPR045357">
    <property type="entry name" value="Aminopeptidase_N-like_N"/>
</dbReference>
<dbReference type="GO" id="GO:0043171">
    <property type="term" value="P:peptide catabolic process"/>
    <property type="evidence" value="ECO:0007669"/>
    <property type="project" value="TreeGrafter"/>
</dbReference>
<sequence>MNNENLTQEEAALRARTISVDTYDVHVDLTHASSDFETYPVATTVRFTATEGASTFIDYIHQSVESVKLNGVSLPVDEVVEGSRITLPGLQAENTLTIKGRSYFSRSGEGLHRYIDPADGKVYLYTQYEPADCRRVFPNFEQPDLKAVFNFRITAPKSWVVSSNAELDREIDDPSDSSISKRVFKPTARISTYITAIVAGEYFTAFDTYTPASAVNSGPIPLLAYCRQSLKEHFDYQNIFTVTKQGLDFFQDLFDHPYPYPKYEQAFVPEYNLGAMENPGLVTFTEGYIFISGADESQLEGRANVICHEMSHMWFGDLVTMKWWNDLWLKESFADFMGHLGAAEANGYKDAWVTFANSRKAWAYRQDQLPTTHPIVADIPHLEAARQNFDGITYAKGASALKQLVAYVGFDQFIEAARVYFKRFEWGNTTLDDFLGVLDEVSDRDVRTWAEAWLQTSGLSELSCERVTGADGSVQLVVRQQLPVGVPAELGRPHLLKIALFASEGGRLVPTGVVSADIPVGQNEVLVGLTEQEQALVAAADVVLLNAEDLTYAKVALAEADGLEFALSQVSSVEDALSRGLLWGSLWNMVRDGKLASRRFVLAVGQAAGAEPSATLLSNIVDQAQAAISLYTPAGARGELWDALYAALSEALAGAKGGSDEQLILVRALLSVSAHSQLGLEFAQDVARGASGQVEGFISDAPGMSYNQTLGWKALGALAVQDAVTRQELNEARSFRPSATAERGYAFATAALPVAAAKQAAWNLVTEDMSLSNELLSATAAGFQHGPEELRIGYRDAFFELLAPTWAARTGGMATRVIRGLYPAVELAEGTAGTHPVVRATERWLAEHADAPTALVRLVRELLDDAVRILTAQAYNASGAEEGAGN</sequence>
<keyword evidence="7" id="KW-0645">Protease</keyword>
<dbReference type="GO" id="GO:0005737">
    <property type="term" value="C:cytoplasm"/>
    <property type="evidence" value="ECO:0007669"/>
    <property type="project" value="TreeGrafter"/>
</dbReference>
<comment type="similarity">
    <text evidence="3">Belongs to the peptidase M1 family.</text>
</comment>
<dbReference type="Gene3D" id="1.10.390.10">
    <property type="entry name" value="Neutral Protease Domain 2"/>
    <property type="match status" value="1"/>
</dbReference>
<name>A0A4Y9F6B2_9MICC</name>
<protein>
    <recommendedName>
        <fullName evidence="5">Aminopeptidase N</fullName>
        <ecNumber evidence="4">3.4.11.2</ecNumber>
    </recommendedName>
    <alternativeName>
        <fullName evidence="12">Alanine aminopeptidase</fullName>
    </alternativeName>
    <alternativeName>
        <fullName evidence="13">Lysyl aminopeptidase</fullName>
    </alternativeName>
</protein>
<dbReference type="AlphaFoldDB" id="A0A4Y9F6B2"/>
<dbReference type="EMBL" id="SPQC01000010">
    <property type="protein sequence ID" value="TFU23117.1"/>
    <property type="molecule type" value="Genomic_DNA"/>
</dbReference>
<comment type="cofactor">
    <cofactor evidence="2">
        <name>Zn(2+)</name>
        <dbReference type="ChEBI" id="CHEBI:29105"/>
    </cofactor>
</comment>
<dbReference type="FunFam" id="1.10.390.10:FF:000004">
    <property type="entry name" value="Aminopeptidase N"/>
    <property type="match status" value="1"/>
</dbReference>
<evidence type="ECO:0000256" key="7">
    <source>
        <dbReference type="ARBA" id="ARBA00022670"/>
    </source>
</evidence>
<dbReference type="Pfam" id="PF17900">
    <property type="entry name" value="Peptidase_M1_N"/>
    <property type="match status" value="1"/>
</dbReference>
<keyword evidence="6 17" id="KW-0031">Aminopeptidase</keyword>
<keyword evidence="8" id="KW-0479">Metal-binding</keyword>
<organism evidence="17 18">
    <name type="scientific">Rothia nasimurium</name>
    <dbReference type="NCBI Taxonomy" id="85336"/>
    <lineage>
        <taxon>Bacteria</taxon>
        <taxon>Bacillati</taxon>
        <taxon>Actinomycetota</taxon>
        <taxon>Actinomycetes</taxon>
        <taxon>Micrococcales</taxon>
        <taxon>Micrococcaceae</taxon>
        <taxon>Rothia</taxon>
    </lineage>
</organism>
<keyword evidence="11" id="KW-0482">Metalloprotease</keyword>
<dbReference type="GO" id="GO:0016020">
    <property type="term" value="C:membrane"/>
    <property type="evidence" value="ECO:0007669"/>
    <property type="project" value="TreeGrafter"/>
</dbReference>
<dbReference type="InterPro" id="IPR001930">
    <property type="entry name" value="Peptidase_M1"/>
</dbReference>
<accession>A0A4Y9F6B2</accession>
<dbReference type="PANTHER" id="PTHR11533:SF174">
    <property type="entry name" value="PUROMYCIN-SENSITIVE AMINOPEPTIDASE-RELATED"/>
    <property type="match status" value="1"/>
</dbReference>
<dbReference type="Proteomes" id="UP000297951">
    <property type="component" value="Unassembled WGS sequence"/>
</dbReference>
<dbReference type="FunFam" id="2.60.40.1730:FF:000010">
    <property type="entry name" value="Putative aminopeptidase N"/>
    <property type="match status" value="1"/>
</dbReference>
<dbReference type="PRINTS" id="PR00756">
    <property type="entry name" value="ALADIPTASE"/>
</dbReference>
<evidence type="ECO:0000256" key="2">
    <source>
        <dbReference type="ARBA" id="ARBA00001947"/>
    </source>
</evidence>
<dbReference type="InterPro" id="IPR042097">
    <property type="entry name" value="Aminopeptidase_N-like_N_sf"/>
</dbReference>
<dbReference type="STRING" id="85336.A7979_00070"/>
<dbReference type="GO" id="GO:0006508">
    <property type="term" value="P:proteolysis"/>
    <property type="evidence" value="ECO:0007669"/>
    <property type="project" value="UniProtKB-KW"/>
</dbReference>
<keyword evidence="9 17" id="KW-0378">Hydrolase</keyword>
<dbReference type="Pfam" id="PF11838">
    <property type="entry name" value="ERAP1_C"/>
    <property type="match status" value="1"/>
</dbReference>
<feature type="domain" description="Peptidase M1 membrane alanine aminopeptidase" evidence="14">
    <location>
        <begin position="242"/>
        <end position="453"/>
    </location>
</feature>
<feature type="domain" description="ERAP1-like C-terminal" evidence="15">
    <location>
        <begin position="543"/>
        <end position="866"/>
    </location>
</feature>
<dbReference type="InterPro" id="IPR012778">
    <property type="entry name" value="Pept_M1_aminopeptidase"/>
</dbReference>
<evidence type="ECO:0000256" key="13">
    <source>
        <dbReference type="ARBA" id="ARBA00031533"/>
    </source>
</evidence>
<dbReference type="GO" id="GO:0008270">
    <property type="term" value="F:zinc ion binding"/>
    <property type="evidence" value="ECO:0007669"/>
    <property type="project" value="InterPro"/>
</dbReference>
<evidence type="ECO:0000259" key="14">
    <source>
        <dbReference type="Pfam" id="PF01433"/>
    </source>
</evidence>
<evidence type="ECO:0000256" key="12">
    <source>
        <dbReference type="ARBA" id="ARBA00029811"/>
    </source>
</evidence>
<proteinExistence type="inferred from homology"/>
<evidence type="ECO:0000256" key="10">
    <source>
        <dbReference type="ARBA" id="ARBA00022833"/>
    </source>
</evidence>
<dbReference type="NCBIfam" id="TIGR02412">
    <property type="entry name" value="pepN_strep_liv"/>
    <property type="match status" value="1"/>
</dbReference>
<dbReference type="PANTHER" id="PTHR11533">
    <property type="entry name" value="PROTEASE M1 ZINC METALLOPROTEASE"/>
    <property type="match status" value="1"/>
</dbReference>
<evidence type="ECO:0000256" key="11">
    <source>
        <dbReference type="ARBA" id="ARBA00023049"/>
    </source>
</evidence>
<feature type="domain" description="Aminopeptidase N-like N-terminal" evidence="16">
    <location>
        <begin position="91"/>
        <end position="194"/>
    </location>
</feature>
<gene>
    <name evidence="17" type="primary">pepN</name>
    <name evidence="17" type="ORF">E4U03_03940</name>
</gene>